<evidence type="ECO:0000313" key="4">
    <source>
        <dbReference type="EnsemblMetazoa" id="HelroP161048"/>
    </source>
</evidence>
<protein>
    <recommendedName>
        <fullName evidence="2">Nephrocystin 3-like N-terminal domain-containing protein</fullName>
    </recommendedName>
</protein>
<dbReference type="Proteomes" id="UP000015101">
    <property type="component" value="Unassembled WGS sequence"/>
</dbReference>
<dbReference type="OrthoDB" id="5987069at2759"/>
<dbReference type="GeneID" id="20199021"/>
<dbReference type="AlphaFoldDB" id="T1ER21"/>
<dbReference type="EMBL" id="AMQM01000741">
    <property type="status" value="NOT_ANNOTATED_CDS"/>
    <property type="molecule type" value="Genomic_DNA"/>
</dbReference>
<dbReference type="HOGENOM" id="CLU_031238_0_0_1"/>
<evidence type="ECO:0000313" key="5">
    <source>
        <dbReference type="Proteomes" id="UP000015101"/>
    </source>
</evidence>
<reference evidence="3 5" key="2">
    <citation type="journal article" date="2013" name="Nature">
        <title>Insights into bilaterian evolution from three spiralian genomes.</title>
        <authorList>
            <person name="Simakov O."/>
            <person name="Marletaz F."/>
            <person name="Cho S.J."/>
            <person name="Edsinger-Gonzales E."/>
            <person name="Havlak P."/>
            <person name="Hellsten U."/>
            <person name="Kuo D.H."/>
            <person name="Larsson T."/>
            <person name="Lv J."/>
            <person name="Arendt D."/>
            <person name="Savage R."/>
            <person name="Osoegawa K."/>
            <person name="de Jong P."/>
            <person name="Grimwood J."/>
            <person name="Chapman J.A."/>
            <person name="Shapiro H."/>
            <person name="Aerts A."/>
            <person name="Otillar R.P."/>
            <person name="Terry A.Y."/>
            <person name="Boore J.L."/>
            <person name="Grigoriev I.V."/>
            <person name="Lindberg D.R."/>
            <person name="Seaver E.C."/>
            <person name="Weisblat D.A."/>
            <person name="Putnam N.H."/>
            <person name="Rokhsar D.S."/>
        </authorList>
    </citation>
    <scope>NUCLEOTIDE SEQUENCE</scope>
</reference>
<sequence>MAEHVDYKSVIDKIRVRLVNFLTACDSIVPWFGNVKHILNMLLLCSEKLEAIRTNNNYTSTNYEELNYYVELIELFKLNIIFDIAFKLSVTQCTYPVYGCVLETILDNVTQMNFTPESFQELVDLKMLAHEYGFAEDSLCDGTQEATEDFLKYLQSVENKLTAMEKYAVNNADEQIQLVSILELKKIVAKIFIIRPNKIFKDLRDNVIMETDYLIIRLINLANCINFKTDYNSCIIYMIQYRLLAKKKFERSRLFETYLSHVFSQISSHLLHQKTRVWLMGKIETWLVTSKKPIYYLIGSEGTGKSCLVSAFCKLYDNYIFNIFVYDSRYPSGTTELIKSIANSLMHNLPEYLNQMDKMIPENQPASCSHQAHWKELYQFLLKKPLTAIAGQTHFKNCSRKLIVIDALNEAKKSEWHDLIAFMDMFRKDFGDFLCFLVTCRKECVEMTSYFFEQSSELHSNAEGIDLDSKTWIGLHLTDLEMFFVSCLCDVISRRITVQELASGENFRGFSKSIDCLLKHTAGKFSYAQHILRLFDESMLELQGQFQKSILNTLEKFSLQIGREKMDDGLKTFSKVFYTYRLKEGNPVHPPPELYLLITGKSIRLESVK</sequence>
<dbReference type="Pfam" id="PF24883">
    <property type="entry name" value="NPHP3_N"/>
    <property type="match status" value="1"/>
</dbReference>
<organism evidence="4 5">
    <name type="scientific">Helobdella robusta</name>
    <name type="common">Californian leech</name>
    <dbReference type="NCBI Taxonomy" id="6412"/>
    <lineage>
        <taxon>Eukaryota</taxon>
        <taxon>Metazoa</taxon>
        <taxon>Spiralia</taxon>
        <taxon>Lophotrochozoa</taxon>
        <taxon>Annelida</taxon>
        <taxon>Clitellata</taxon>
        <taxon>Hirudinea</taxon>
        <taxon>Rhynchobdellida</taxon>
        <taxon>Glossiphoniidae</taxon>
        <taxon>Helobdella</taxon>
    </lineage>
</organism>
<evidence type="ECO:0000313" key="3">
    <source>
        <dbReference type="EMBL" id="ESO01870.1"/>
    </source>
</evidence>
<dbReference type="InterPro" id="IPR027417">
    <property type="entry name" value="P-loop_NTPase"/>
</dbReference>
<feature type="domain" description="Nephrocystin 3-like N-terminal" evidence="2">
    <location>
        <begin position="277"/>
        <end position="441"/>
    </location>
</feature>
<dbReference type="STRING" id="6412.T1ER21"/>
<accession>T1ER21</accession>
<dbReference type="SUPFAM" id="SSF52540">
    <property type="entry name" value="P-loop containing nucleoside triphosphate hydrolases"/>
    <property type="match status" value="1"/>
</dbReference>
<dbReference type="InParanoid" id="T1ER21"/>
<evidence type="ECO:0000259" key="2">
    <source>
        <dbReference type="Pfam" id="PF24883"/>
    </source>
</evidence>
<keyword evidence="5" id="KW-1185">Reference proteome</keyword>
<dbReference type="EMBL" id="KB096742">
    <property type="protein sequence ID" value="ESO01870.1"/>
    <property type="molecule type" value="Genomic_DNA"/>
</dbReference>
<dbReference type="EnsemblMetazoa" id="HelroT161048">
    <property type="protein sequence ID" value="HelroP161048"/>
    <property type="gene ID" value="HelroG161048"/>
</dbReference>
<reference evidence="5" key="1">
    <citation type="submission" date="2012-12" db="EMBL/GenBank/DDBJ databases">
        <authorList>
            <person name="Hellsten U."/>
            <person name="Grimwood J."/>
            <person name="Chapman J.A."/>
            <person name="Shapiro H."/>
            <person name="Aerts A."/>
            <person name="Otillar R.P."/>
            <person name="Terry A.Y."/>
            <person name="Boore J.L."/>
            <person name="Simakov O."/>
            <person name="Marletaz F."/>
            <person name="Cho S.-J."/>
            <person name="Edsinger-Gonzales E."/>
            <person name="Havlak P."/>
            <person name="Kuo D.-H."/>
            <person name="Larsson T."/>
            <person name="Lv J."/>
            <person name="Arendt D."/>
            <person name="Savage R."/>
            <person name="Osoegawa K."/>
            <person name="de Jong P."/>
            <person name="Lindberg D.R."/>
            <person name="Seaver E.C."/>
            <person name="Weisblat D.A."/>
            <person name="Putnam N.H."/>
            <person name="Grigoriev I.V."/>
            <person name="Rokhsar D.S."/>
        </authorList>
    </citation>
    <scope>NUCLEOTIDE SEQUENCE</scope>
</reference>
<name>T1ER21_HELRO</name>
<keyword evidence="1" id="KW-0677">Repeat</keyword>
<proteinExistence type="predicted"/>
<dbReference type="RefSeq" id="XP_009019278.1">
    <property type="nucleotide sequence ID" value="XM_009021030.1"/>
</dbReference>
<gene>
    <name evidence="4" type="primary">20199021</name>
    <name evidence="3" type="ORF">HELRODRAFT_161048</name>
</gene>
<evidence type="ECO:0000256" key="1">
    <source>
        <dbReference type="ARBA" id="ARBA00022737"/>
    </source>
</evidence>
<dbReference type="Gene3D" id="3.40.50.300">
    <property type="entry name" value="P-loop containing nucleotide triphosphate hydrolases"/>
    <property type="match status" value="1"/>
</dbReference>
<dbReference type="KEGG" id="hro:HELRODRAFT_161048"/>
<dbReference type="InterPro" id="IPR056884">
    <property type="entry name" value="NPHP3-like_N"/>
</dbReference>
<reference evidence="4" key="3">
    <citation type="submission" date="2015-06" db="UniProtKB">
        <authorList>
            <consortium name="EnsemblMetazoa"/>
        </authorList>
    </citation>
    <scope>IDENTIFICATION</scope>
</reference>
<dbReference type="CTD" id="20199021"/>